<evidence type="ECO:0000313" key="3">
    <source>
        <dbReference type="EMBL" id="THV48151.1"/>
    </source>
</evidence>
<keyword evidence="4" id="KW-1185">Reference proteome</keyword>
<dbReference type="OrthoDB" id="2152680at2759"/>
<dbReference type="PANTHER" id="PTHR28153:SF1">
    <property type="entry name" value="DUF4484 DOMAIN-CONTAINING PROTEIN"/>
    <property type="match status" value="1"/>
</dbReference>
<dbReference type="InterPro" id="IPR053056">
    <property type="entry name" value="Lipid_Metab_Assoc_Protein"/>
</dbReference>
<dbReference type="Pfam" id="PF14831">
    <property type="entry name" value="DUF4484"/>
    <property type="match status" value="1"/>
</dbReference>
<dbReference type="GO" id="GO:0005811">
    <property type="term" value="C:lipid droplet"/>
    <property type="evidence" value="ECO:0007669"/>
    <property type="project" value="TreeGrafter"/>
</dbReference>
<proteinExistence type="predicted"/>
<feature type="compositionally biased region" description="Low complexity" evidence="1">
    <location>
        <begin position="540"/>
        <end position="555"/>
    </location>
</feature>
<feature type="compositionally biased region" description="Acidic residues" evidence="1">
    <location>
        <begin position="570"/>
        <end position="579"/>
    </location>
</feature>
<dbReference type="InterPro" id="IPR028115">
    <property type="entry name" value="DUF4484"/>
</dbReference>
<feature type="compositionally biased region" description="Polar residues" evidence="1">
    <location>
        <begin position="386"/>
        <end position="421"/>
    </location>
</feature>
<evidence type="ECO:0000256" key="1">
    <source>
        <dbReference type="SAM" id="MobiDB-lite"/>
    </source>
</evidence>
<dbReference type="PANTHER" id="PTHR28153">
    <property type="entry name" value="PROTEIN, PUTATIVE-RELATED"/>
    <property type="match status" value="1"/>
</dbReference>
<comment type="caution">
    <text evidence="3">The sequence shown here is derived from an EMBL/GenBank/DDBJ whole genome shotgun (WGS) entry which is preliminary data.</text>
</comment>
<dbReference type="InterPro" id="IPR018626">
    <property type="entry name" value="LCHN/Anr2"/>
</dbReference>
<feature type="region of interest" description="Disordered" evidence="1">
    <location>
        <begin position="386"/>
        <end position="426"/>
    </location>
</feature>
<dbReference type="AlphaFoldDB" id="A0A4S8QUS4"/>
<gene>
    <name evidence="3" type="ORF">BGAL_0265g00100</name>
</gene>
<feature type="domain" description="DUF4484" evidence="2">
    <location>
        <begin position="439"/>
        <end position="634"/>
    </location>
</feature>
<dbReference type="Proteomes" id="UP000308671">
    <property type="component" value="Unassembled WGS sequence"/>
</dbReference>
<evidence type="ECO:0000313" key="4">
    <source>
        <dbReference type="Proteomes" id="UP000308671"/>
    </source>
</evidence>
<feature type="region of interest" description="Disordered" evidence="1">
    <location>
        <begin position="530"/>
        <end position="579"/>
    </location>
</feature>
<dbReference type="Pfam" id="PF09804">
    <property type="entry name" value="DENND11"/>
    <property type="match status" value="1"/>
</dbReference>
<feature type="region of interest" description="Disordered" evidence="1">
    <location>
        <begin position="155"/>
        <end position="193"/>
    </location>
</feature>
<sequence>MAAQRRGEDPLNIEISNITADLPPLSALFMIYFDIKAGYTIGWKRSLPGIELDGVVEYRSLPSGLHTVEEDLIYFTHDNYAGLSAFVNAPADTGSRNARMIAVGIMVPLSYGRLGRSWKHAESLKDLASELILDESKTERLERFWESNKGDDLGKSRDTDSLLDSPSNARYKARNTPPKAKGHNRDRSASDGTALIPPGHTLSVYHPAWSLPRLLDTLGPMIFPIHRAALLRRRILISAHAPVHETCDFVYDISILSNIPLAVSDLLEPTAPPQRLRPLFSIGVHDIPLLEDDLNASKQRAASEDTVQTEARDEPGCGWIACTTDSILATKTHLYDVLITMPPPHASTSTAKVWPKIELSPGGIELKATQRDLRRYKALRWGLSRTPQPASPDISTSRRASTTSYLEQFPSPTTLDTSTATLPPRDDPNLDISDTDSIIEPVSWAALAYSGFIWWASAGEQRLHSQEEWEADSALLSSPHTPNPFPTPLGFNASGMMTAETEMGIIAYFHRFTTQILTCLSDIIDASDSDDEREDDQIHSHSSSSLLINRGNRNHSGGGGRGGDATDNPSLEEEEEEGDGLSCVYISSADMERMGLDVWSAGDYTFVEGIVREYFGRKAKIEGRGVDICGVRIC</sequence>
<organism evidence="3 4">
    <name type="scientific">Botrytis galanthina</name>
    <dbReference type="NCBI Taxonomy" id="278940"/>
    <lineage>
        <taxon>Eukaryota</taxon>
        <taxon>Fungi</taxon>
        <taxon>Dikarya</taxon>
        <taxon>Ascomycota</taxon>
        <taxon>Pezizomycotina</taxon>
        <taxon>Leotiomycetes</taxon>
        <taxon>Helotiales</taxon>
        <taxon>Sclerotiniaceae</taxon>
        <taxon>Botrytis</taxon>
    </lineage>
</organism>
<reference evidence="3 4" key="1">
    <citation type="submission" date="2017-12" db="EMBL/GenBank/DDBJ databases">
        <title>Comparative genomics of Botrytis spp.</title>
        <authorList>
            <person name="Valero-Jimenez C.A."/>
            <person name="Tapia P."/>
            <person name="Veloso J."/>
            <person name="Silva-Moreno E."/>
            <person name="Staats M."/>
            <person name="Valdes J.H."/>
            <person name="Van Kan J.A.L."/>
        </authorList>
    </citation>
    <scope>NUCLEOTIDE SEQUENCE [LARGE SCALE GENOMIC DNA]</scope>
    <source>
        <strain evidence="3 4">MUCL435</strain>
    </source>
</reference>
<protein>
    <recommendedName>
        <fullName evidence="2">DUF4484 domain-containing protein</fullName>
    </recommendedName>
</protein>
<evidence type="ECO:0000259" key="2">
    <source>
        <dbReference type="Pfam" id="PF14831"/>
    </source>
</evidence>
<dbReference type="EMBL" id="PQXL01000265">
    <property type="protein sequence ID" value="THV48151.1"/>
    <property type="molecule type" value="Genomic_DNA"/>
</dbReference>
<name>A0A4S8QUS4_9HELO</name>
<accession>A0A4S8QUS4</accession>